<dbReference type="AlphaFoldDB" id="A0A8J5VWP0"/>
<evidence type="ECO:0000256" key="1">
    <source>
        <dbReference type="SAM" id="SignalP"/>
    </source>
</evidence>
<sequence length="254" mass="27688">MCTFGAWTAPTSTSFALLAACSPPSRCLPSGSSVTCPRQRFKCNPAWPDILSYESPVPNSRPSPTIVCPPLASVLCRPLAAVAICSLNALVSATFFTLPLSSPALPLGSSGPFPQRDRLTPLWCRFVCSLEVAKAPSSLVAKALPSLLLRPPPLCFPLSVLLPHLHSPSLCMANFPAKPYPSLFALSSEIILRHENFAIVEHDGLLSPEERMNLLIVIRHHIGFHLHMQVERYRGVDIYKLGNSLNQLRPSLHP</sequence>
<protein>
    <submittedName>
        <fullName evidence="2">Uncharacterized protein</fullName>
    </submittedName>
</protein>
<organism evidence="2 3">
    <name type="scientific">Zizania palustris</name>
    <name type="common">Northern wild rice</name>
    <dbReference type="NCBI Taxonomy" id="103762"/>
    <lineage>
        <taxon>Eukaryota</taxon>
        <taxon>Viridiplantae</taxon>
        <taxon>Streptophyta</taxon>
        <taxon>Embryophyta</taxon>
        <taxon>Tracheophyta</taxon>
        <taxon>Spermatophyta</taxon>
        <taxon>Magnoliopsida</taxon>
        <taxon>Liliopsida</taxon>
        <taxon>Poales</taxon>
        <taxon>Poaceae</taxon>
        <taxon>BOP clade</taxon>
        <taxon>Oryzoideae</taxon>
        <taxon>Oryzeae</taxon>
        <taxon>Zizaniinae</taxon>
        <taxon>Zizania</taxon>
    </lineage>
</organism>
<evidence type="ECO:0000313" key="3">
    <source>
        <dbReference type="Proteomes" id="UP000729402"/>
    </source>
</evidence>
<reference evidence="2" key="1">
    <citation type="journal article" date="2021" name="bioRxiv">
        <title>Whole Genome Assembly and Annotation of Northern Wild Rice, Zizania palustris L., Supports a Whole Genome Duplication in the Zizania Genus.</title>
        <authorList>
            <person name="Haas M."/>
            <person name="Kono T."/>
            <person name="Macchietto M."/>
            <person name="Millas R."/>
            <person name="McGilp L."/>
            <person name="Shao M."/>
            <person name="Duquette J."/>
            <person name="Hirsch C.N."/>
            <person name="Kimball J."/>
        </authorList>
    </citation>
    <scope>NUCLEOTIDE SEQUENCE</scope>
    <source>
        <tissue evidence="2">Fresh leaf tissue</tissue>
    </source>
</reference>
<evidence type="ECO:0000313" key="2">
    <source>
        <dbReference type="EMBL" id="KAG8060424.1"/>
    </source>
</evidence>
<proteinExistence type="predicted"/>
<dbReference type="EMBL" id="JAAALK010000287">
    <property type="protein sequence ID" value="KAG8060424.1"/>
    <property type="molecule type" value="Genomic_DNA"/>
</dbReference>
<comment type="caution">
    <text evidence="2">The sequence shown here is derived from an EMBL/GenBank/DDBJ whole genome shotgun (WGS) entry which is preliminary data.</text>
</comment>
<feature type="signal peptide" evidence="1">
    <location>
        <begin position="1"/>
        <end position="27"/>
    </location>
</feature>
<dbReference type="OrthoDB" id="694614at2759"/>
<gene>
    <name evidence="2" type="ORF">GUJ93_ZPchr0002g25738</name>
</gene>
<dbReference type="Proteomes" id="UP000729402">
    <property type="component" value="Unassembled WGS sequence"/>
</dbReference>
<accession>A0A8J5VWP0</accession>
<reference evidence="2" key="2">
    <citation type="submission" date="2021-02" db="EMBL/GenBank/DDBJ databases">
        <authorList>
            <person name="Kimball J.A."/>
            <person name="Haas M.W."/>
            <person name="Macchietto M."/>
            <person name="Kono T."/>
            <person name="Duquette J."/>
            <person name="Shao M."/>
        </authorList>
    </citation>
    <scope>NUCLEOTIDE SEQUENCE</scope>
    <source>
        <tissue evidence="2">Fresh leaf tissue</tissue>
    </source>
</reference>
<keyword evidence="3" id="KW-1185">Reference proteome</keyword>
<keyword evidence="1" id="KW-0732">Signal</keyword>
<name>A0A8J5VWP0_ZIZPA</name>
<feature type="chain" id="PRO_5035270254" evidence="1">
    <location>
        <begin position="28"/>
        <end position="254"/>
    </location>
</feature>